<keyword evidence="4" id="KW-0560">Oxidoreductase</keyword>
<dbReference type="OrthoDB" id="73846at2759"/>
<sequence>MPGQQTPPVPNPNVADFYRVQPVTDRRIHILGVGSIGRFIAHSLRGIANPPPITLLTHSGEWFKKWEESPKLLSLTTGDSIEKRGGFDVEEYRPVQRFHGKEVDGVEVGSKSTEPISTLIICTKAPVAVSALLGVRHRLGPDSVILFMQNGMGIVEEVNRDVFPDPATRPHYMLGINSHGVNIPSKAPFSAIHAGFGTIALGILPHEREHAPAPYSAPTLFTPGSKEPVLPKRSATPDEDTSAPGPAGFEWTQNSRYLLRTLLRTPVLCATAFSPPDLLQLQLEKLAVNSIINPLTVLLDARNGSILYNYYITRTMRLLLAETSLVIRSLPELQHIPNVAHRFEPGRLETMVVGVANKTRDNISSMLADSRKGSRTEIDYINAWVVKRGEELGVRCVMNYMMVNLVKGKAGMIQYEMGQDIPMVGDSLDILSEGGESGGDYT</sequence>
<dbReference type="GO" id="GO:0008677">
    <property type="term" value="F:2-dehydropantoate 2-reductase activity"/>
    <property type="evidence" value="ECO:0007669"/>
    <property type="project" value="UniProtKB-EC"/>
</dbReference>
<comment type="caution">
    <text evidence="9">The sequence shown here is derived from an EMBL/GenBank/DDBJ whole genome shotgun (WGS) entry which is preliminary data.</text>
</comment>
<feature type="domain" description="Ketopantoate reductase N-terminal" evidence="7">
    <location>
        <begin position="28"/>
        <end position="204"/>
    </location>
</feature>
<dbReference type="EMBL" id="ML994209">
    <property type="protein sequence ID" value="KAF2197687.1"/>
    <property type="molecule type" value="Genomic_DNA"/>
</dbReference>
<evidence type="ECO:0000256" key="4">
    <source>
        <dbReference type="ARBA" id="ARBA00023002"/>
    </source>
</evidence>
<reference evidence="9" key="1">
    <citation type="journal article" date="2020" name="Stud. Mycol.">
        <title>101 Dothideomycetes genomes: a test case for predicting lifestyles and emergence of pathogens.</title>
        <authorList>
            <person name="Haridas S."/>
            <person name="Albert R."/>
            <person name="Binder M."/>
            <person name="Bloem J."/>
            <person name="Labutti K."/>
            <person name="Salamov A."/>
            <person name="Andreopoulos B."/>
            <person name="Baker S."/>
            <person name="Barry K."/>
            <person name="Bills G."/>
            <person name="Bluhm B."/>
            <person name="Cannon C."/>
            <person name="Castanera R."/>
            <person name="Culley D."/>
            <person name="Daum C."/>
            <person name="Ezra D."/>
            <person name="Gonzalez J."/>
            <person name="Henrissat B."/>
            <person name="Kuo A."/>
            <person name="Liang C."/>
            <person name="Lipzen A."/>
            <person name="Lutzoni F."/>
            <person name="Magnuson J."/>
            <person name="Mondo S."/>
            <person name="Nolan M."/>
            <person name="Ohm R."/>
            <person name="Pangilinan J."/>
            <person name="Park H.-J."/>
            <person name="Ramirez L."/>
            <person name="Alfaro M."/>
            <person name="Sun H."/>
            <person name="Tritt A."/>
            <person name="Yoshinaga Y."/>
            <person name="Zwiers L.-H."/>
            <person name="Turgeon B."/>
            <person name="Goodwin S."/>
            <person name="Spatafora J."/>
            <person name="Crous P."/>
            <person name="Grigoriev I."/>
        </authorList>
    </citation>
    <scope>NUCLEOTIDE SEQUENCE</scope>
    <source>
        <strain evidence="9">ATCC 74209</strain>
    </source>
</reference>
<evidence type="ECO:0000256" key="1">
    <source>
        <dbReference type="ARBA" id="ARBA00007870"/>
    </source>
</evidence>
<evidence type="ECO:0000256" key="3">
    <source>
        <dbReference type="ARBA" id="ARBA00022857"/>
    </source>
</evidence>
<dbReference type="Gene3D" id="3.40.50.720">
    <property type="entry name" value="NAD(P)-binding Rossmann-like Domain"/>
    <property type="match status" value="1"/>
</dbReference>
<evidence type="ECO:0000259" key="8">
    <source>
        <dbReference type="Pfam" id="PF08546"/>
    </source>
</evidence>
<evidence type="ECO:0000259" key="7">
    <source>
        <dbReference type="Pfam" id="PF02558"/>
    </source>
</evidence>
<dbReference type="Pfam" id="PF02558">
    <property type="entry name" value="ApbA"/>
    <property type="match status" value="1"/>
</dbReference>
<dbReference type="NCBIfam" id="TIGR00745">
    <property type="entry name" value="apbA_panE"/>
    <property type="match status" value="1"/>
</dbReference>
<evidence type="ECO:0000313" key="9">
    <source>
        <dbReference type="EMBL" id="KAF2197687.1"/>
    </source>
</evidence>
<protein>
    <recommendedName>
        <fullName evidence="2">2-dehydropantoate 2-reductase</fullName>
        <ecNumber evidence="2">1.1.1.169</ecNumber>
    </recommendedName>
    <alternativeName>
        <fullName evidence="5">Ketopantoate reductase</fullName>
    </alternativeName>
</protein>
<dbReference type="InterPro" id="IPR050838">
    <property type="entry name" value="Ketopantoate_reductase"/>
</dbReference>
<dbReference type="InterPro" id="IPR003710">
    <property type="entry name" value="ApbA"/>
</dbReference>
<dbReference type="EC" id="1.1.1.169" evidence="2"/>
<keyword evidence="3" id="KW-0521">NADP</keyword>
<dbReference type="InterPro" id="IPR013752">
    <property type="entry name" value="KPA_reductase"/>
</dbReference>
<organism evidence="9 10">
    <name type="scientific">Delitschia confertaspora ATCC 74209</name>
    <dbReference type="NCBI Taxonomy" id="1513339"/>
    <lineage>
        <taxon>Eukaryota</taxon>
        <taxon>Fungi</taxon>
        <taxon>Dikarya</taxon>
        <taxon>Ascomycota</taxon>
        <taxon>Pezizomycotina</taxon>
        <taxon>Dothideomycetes</taxon>
        <taxon>Pleosporomycetidae</taxon>
        <taxon>Pleosporales</taxon>
        <taxon>Delitschiaceae</taxon>
        <taxon>Delitschia</taxon>
    </lineage>
</organism>
<evidence type="ECO:0000256" key="2">
    <source>
        <dbReference type="ARBA" id="ARBA00013014"/>
    </source>
</evidence>
<comment type="similarity">
    <text evidence="1">Belongs to the ketopantoate reductase family.</text>
</comment>
<dbReference type="Gene3D" id="1.10.1040.10">
    <property type="entry name" value="N-(1-d-carboxylethyl)-l-norvaline Dehydrogenase, domain 2"/>
    <property type="match status" value="1"/>
</dbReference>
<dbReference type="Proteomes" id="UP000799536">
    <property type="component" value="Unassembled WGS sequence"/>
</dbReference>
<dbReference type="InterPro" id="IPR008927">
    <property type="entry name" value="6-PGluconate_DH-like_C_sf"/>
</dbReference>
<dbReference type="InterPro" id="IPR036291">
    <property type="entry name" value="NAD(P)-bd_dom_sf"/>
</dbReference>
<dbReference type="GO" id="GO:0005739">
    <property type="term" value="C:mitochondrion"/>
    <property type="evidence" value="ECO:0007669"/>
    <property type="project" value="TreeGrafter"/>
</dbReference>
<name>A0A9P4JDZ0_9PLEO</name>
<gene>
    <name evidence="9" type="ORF">GQ43DRAFT_195412</name>
</gene>
<evidence type="ECO:0000313" key="10">
    <source>
        <dbReference type="Proteomes" id="UP000799536"/>
    </source>
</evidence>
<dbReference type="InterPro" id="IPR013332">
    <property type="entry name" value="KPR_N"/>
</dbReference>
<evidence type="ECO:0000256" key="5">
    <source>
        <dbReference type="ARBA" id="ARBA00032024"/>
    </source>
</evidence>
<dbReference type="PANTHER" id="PTHR43765">
    <property type="entry name" value="2-DEHYDROPANTOATE 2-REDUCTASE-RELATED"/>
    <property type="match status" value="1"/>
</dbReference>
<feature type="domain" description="Ketopantoate reductase C-terminal" evidence="8">
    <location>
        <begin position="277"/>
        <end position="409"/>
    </location>
</feature>
<dbReference type="SUPFAM" id="SSF51735">
    <property type="entry name" value="NAD(P)-binding Rossmann-fold domains"/>
    <property type="match status" value="1"/>
</dbReference>
<dbReference type="InterPro" id="IPR013328">
    <property type="entry name" value="6PGD_dom2"/>
</dbReference>
<evidence type="ECO:0000256" key="6">
    <source>
        <dbReference type="SAM" id="MobiDB-lite"/>
    </source>
</evidence>
<feature type="region of interest" description="Disordered" evidence="6">
    <location>
        <begin position="215"/>
        <end position="247"/>
    </location>
</feature>
<dbReference type="PANTHER" id="PTHR43765:SF2">
    <property type="entry name" value="2-DEHYDROPANTOATE 2-REDUCTASE"/>
    <property type="match status" value="1"/>
</dbReference>
<dbReference type="FunFam" id="1.10.1040.10:FF:000038">
    <property type="entry name" value="Probable 2-dehydropantoate 2-reductase"/>
    <property type="match status" value="1"/>
</dbReference>
<dbReference type="SUPFAM" id="SSF48179">
    <property type="entry name" value="6-phosphogluconate dehydrogenase C-terminal domain-like"/>
    <property type="match status" value="1"/>
</dbReference>
<accession>A0A9P4JDZ0</accession>
<keyword evidence="10" id="KW-1185">Reference proteome</keyword>
<dbReference type="GO" id="GO:0050661">
    <property type="term" value="F:NADP binding"/>
    <property type="evidence" value="ECO:0007669"/>
    <property type="project" value="TreeGrafter"/>
</dbReference>
<dbReference type="AlphaFoldDB" id="A0A9P4JDZ0"/>
<dbReference type="Pfam" id="PF08546">
    <property type="entry name" value="ApbA_C"/>
    <property type="match status" value="1"/>
</dbReference>
<proteinExistence type="inferred from homology"/>
<dbReference type="GO" id="GO:0015940">
    <property type="term" value="P:pantothenate biosynthetic process"/>
    <property type="evidence" value="ECO:0007669"/>
    <property type="project" value="InterPro"/>
</dbReference>